<dbReference type="Gene3D" id="2.60.40.10">
    <property type="entry name" value="Immunoglobulins"/>
    <property type="match status" value="1"/>
</dbReference>
<keyword evidence="3" id="KW-1185">Reference proteome</keyword>
<organism evidence="2 3">
    <name type="scientific">Marseilla massiliensis</name>
    <dbReference type="NCBI Taxonomy" id="1841864"/>
    <lineage>
        <taxon>Bacteria</taxon>
        <taxon>Pseudomonadati</taxon>
        <taxon>Bacteroidota</taxon>
        <taxon>Bacteroidia</taxon>
        <taxon>Bacteroidales</taxon>
        <taxon>Prevotellaceae</taxon>
        <taxon>Marseilla</taxon>
    </lineage>
</organism>
<keyword evidence="2" id="KW-0449">Lipoprotein</keyword>
<dbReference type="Proteomes" id="UP000764045">
    <property type="component" value="Unassembled WGS sequence"/>
</dbReference>
<comment type="caution">
    <text evidence="2">The sequence shown here is derived from an EMBL/GenBank/DDBJ whole genome shotgun (WGS) entry which is preliminary data.</text>
</comment>
<feature type="chain" id="PRO_5037831184" evidence="1">
    <location>
        <begin position="21"/>
        <end position="288"/>
    </location>
</feature>
<accession>A0A938WNV7</accession>
<name>A0A938WNV7_9BACT</name>
<dbReference type="AlphaFoldDB" id="A0A938WNV7"/>
<feature type="signal peptide" evidence="1">
    <location>
        <begin position="1"/>
        <end position="20"/>
    </location>
</feature>
<sequence>MQLKKSVFMALALVAMGVASCDQISDGDRYLAVDDPISPGDSTGSDTTDINAPIYHSVLVEEFSGQLCVNCPAASEALEVMQEANGGPNKVIVVSIHAGRNMNLAIGVGQNPQFEGLATDFGEQLFSRYGLQSEPNAIIDRTGGVLSQPNWLTAIVNGLRRETTVALSARSSYNEADRSVTVSVMGRAKSDFTGNAHVWLTEDSIVTMQLFSSGPVIDHRFNNIFRTSATPIDGVPVTISAGEDMKEIYTTTIKLDDIWRPRHMAVVAFVDNSSGVVQAARTEVLPSE</sequence>
<dbReference type="PROSITE" id="PS51257">
    <property type="entry name" value="PROKAR_LIPOPROTEIN"/>
    <property type="match status" value="1"/>
</dbReference>
<evidence type="ECO:0000256" key="1">
    <source>
        <dbReference type="SAM" id="SignalP"/>
    </source>
</evidence>
<evidence type="ECO:0000313" key="3">
    <source>
        <dbReference type="Proteomes" id="UP000764045"/>
    </source>
</evidence>
<dbReference type="Pfam" id="PF11551">
    <property type="entry name" value="Omp28"/>
    <property type="match status" value="1"/>
</dbReference>
<reference evidence="2 3" key="1">
    <citation type="journal article" date="2021" name="Sci. Rep.">
        <title>The distribution of antibiotic resistance genes in chicken gut microbiota commensals.</title>
        <authorList>
            <person name="Juricova H."/>
            <person name="Matiasovicova J."/>
            <person name="Kubasova T."/>
            <person name="Cejkova D."/>
            <person name="Rychlik I."/>
        </authorList>
    </citation>
    <scope>NUCLEOTIDE SEQUENCE [LARGE SCALE GENOMIC DNA]</scope>
    <source>
        <strain evidence="2 3">An819</strain>
    </source>
</reference>
<dbReference type="InterPro" id="IPR021615">
    <property type="entry name" value="Omp28"/>
</dbReference>
<dbReference type="RefSeq" id="WP_205108992.1">
    <property type="nucleotide sequence ID" value="NZ_JACJJL010000009.1"/>
</dbReference>
<keyword evidence="1" id="KW-0732">Signal</keyword>
<protein>
    <submittedName>
        <fullName evidence="2">Omp28 family outer membrane lipoprotein</fullName>
    </submittedName>
</protein>
<proteinExistence type="predicted"/>
<dbReference type="InterPro" id="IPR013783">
    <property type="entry name" value="Ig-like_fold"/>
</dbReference>
<dbReference type="EMBL" id="JACJJL010000009">
    <property type="protein sequence ID" value="MBM6661458.1"/>
    <property type="molecule type" value="Genomic_DNA"/>
</dbReference>
<evidence type="ECO:0000313" key="2">
    <source>
        <dbReference type="EMBL" id="MBM6661458.1"/>
    </source>
</evidence>
<gene>
    <name evidence="2" type="ORF">H6B30_06785</name>
</gene>
<dbReference type="NCBIfam" id="NF033782">
    <property type="entry name" value="lipoprot_Omp28"/>
    <property type="match status" value="1"/>
</dbReference>